<reference evidence="4 5" key="1">
    <citation type="journal article" date="2024" name="J Genomics">
        <title>Draft genome sequencing and assembly of Favolaschia claudopus CIRM-BRFM 2984 isolated from oak limbs.</title>
        <authorList>
            <person name="Navarro D."/>
            <person name="Drula E."/>
            <person name="Chaduli D."/>
            <person name="Cazenave R."/>
            <person name="Ahrendt S."/>
            <person name="Wang J."/>
            <person name="Lipzen A."/>
            <person name="Daum C."/>
            <person name="Barry K."/>
            <person name="Grigoriev I.V."/>
            <person name="Favel A."/>
            <person name="Rosso M.N."/>
            <person name="Martin F."/>
        </authorList>
    </citation>
    <scope>NUCLEOTIDE SEQUENCE [LARGE SCALE GENOMIC DNA]</scope>
    <source>
        <strain evidence="4 5">CIRM-BRFM 2984</strain>
    </source>
</reference>
<evidence type="ECO:0000259" key="3">
    <source>
        <dbReference type="Pfam" id="PF20778"/>
    </source>
</evidence>
<sequence>MAQMNLCFKRFPLLSFSRYASSSAASAAHFQSSVPAHANSNPERPKRKKRSQPKEKHPPDILAKSKLQEHLNQLAETNGQLVLADIERCRPSGHAAPGSAVYETEYNNLFKRLSDSFTVRQLRHFAKLYAISLPSTTTKPEFVGAIMSGWGWPSLASIQEKQKDAEPSVETILLNPTSAFLVLGKDGLDSRALSMKHHARLTYLTNPLALRVEGPLGSIKAIQEHVTNLNASIAEDVFELPVEKSIRNDLLQRISRLSGAFTQTFGQNSVRISFHKSDPRAALVAKRLAARAVCEENDSRQKQLLFHLPPLPPNPDPVAASASFPNDYALYPFLSMQSLPWTVNAGGVFRVRRVEDFHGSSTAEDLVKTGGLLMGRGRMFDLQRQEMSLRTLLSAGYSSSPNTSRVVTASIGHVLVASPPGKLSIAPPEPLQGQWKLPYFLSWMEKQSEPTIFNPTLPPVLLESQSVETKMLHRLIYHAVKPEVPGARQIIQVEFVLPRSIRESAALPNSYENDLVSEEQAVRQPFRPTCLVGRKVDVDVMIPDRPTDIRFSIFDHMALADEQWPAAVADYISSLRSYLLYQDPNSPQPEPPLTTVHQDDTYVLYSSSTVRQSVEVSQTNTPATVRMHTESALDLESDQKLASCEIICEDVVSESSWKQFLQRCDSASTISTLNAPLSTPVAPELDLSTEYI</sequence>
<dbReference type="Pfam" id="PF20778">
    <property type="entry name" value="SLS1_C"/>
    <property type="match status" value="1"/>
</dbReference>
<proteinExistence type="predicted"/>
<dbReference type="AlphaFoldDB" id="A0AAW0EJ78"/>
<gene>
    <name evidence="4" type="ORF">R3P38DRAFT_2822664</name>
</gene>
<evidence type="ECO:0000313" key="5">
    <source>
        <dbReference type="Proteomes" id="UP001362999"/>
    </source>
</evidence>
<accession>A0AAW0EJ78</accession>
<feature type="domain" description="SLS1 C-terminal" evidence="3">
    <location>
        <begin position="395"/>
        <end position="577"/>
    </location>
</feature>
<dbReference type="InterPro" id="IPR048400">
    <property type="entry name" value="SLS1_N"/>
</dbReference>
<dbReference type="EMBL" id="JAWWNJ010000001">
    <property type="protein sequence ID" value="KAK7064139.1"/>
    <property type="molecule type" value="Genomic_DNA"/>
</dbReference>
<keyword evidence="5" id="KW-1185">Reference proteome</keyword>
<dbReference type="Proteomes" id="UP001362999">
    <property type="component" value="Unassembled WGS sequence"/>
</dbReference>
<name>A0AAW0EJ78_9AGAR</name>
<feature type="domain" description="SLS1 N-terminal" evidence="2">
    <location>
        <begin position="80"/>
        <end position="151"/>
    </location>
</feature>
<organism evidence="4 5">
    <name type="scientific">Favolaschia claudopus</name>
    <dbReference type="NCBI Taxonomy" id="2862362"/>
    <lineage>
        <taxon>Eukaryota</taxon>
        <taxon>Fungi</taxon>
        <taxon>Dikarya</taxon>
        <taxon>Basidiomycota</taxon>
        <taxon>Agaricomycotina</taxon>
        <taxon>Agaricomycetes</taxon>
        <taxon>Agaricomycetidae</taxon>
        <taxon>Agaricales</taxon>
        <taxon>Marasmiineae</taxon>
        <taxon>Mycenaceae</taxon>
        <taxon>Favolaschia</taxon>
    </lineage>
</organism>
<dbReference type="InterPro" id="IPR048401">
    <property type="entry name" value="SLS1_C"/>
</dbReference>
<feature type="region of interest" description="Disordered" evidence="1">
    <location>
        <begin position="30"/>
        <end position="60"/>
    </location>
</feature>
<evidence type="ECO:0000313" key="4">
    <source>
        <dbReference type="EMBL" id="KAK7064139.1"/>
    </source>
</evidence>
<comment type="caution">
    <text evidence="4">The sequence shown here is derived from an EMBL/GenBank/DDBJ whole genome shotgun (WGS) entry which is preliminary data.</text>
</comment>
<evidence type="ECO:0000259" key="2">
    <source>
        <dbReference type="Pfam" id="PF20776"/>
    </source>
</evidence>
<dbReference type="Pfam" id="PF20776">
    <property type="entry name" value="SLS1_N"/>
    <property type="match status" value="1"/>
</dbReference>
<protein>
    <submittedName>
        <fullName evidence="4">Uncharacterized protein</fullName>
    </submittedName>
</protein>
<evidence type="ECO:0000256" key="1">
    <source>
        <dbReference type="SAM" id="MobiDB-lite"/>
    </source>
</evidence>